<dbReference type="AlphaFoldDB" id="A0A8D8XCA2"/>
<organism evidence="1">
    <name type="scientific">Cacopsylla melanoneura</name>
    <dbReference type="NCBI Taxonomy" id="428564"/>
    <lineage>
        <taxon>Eukaryota</taxon>
        <taxon>Metazoa</taxon>
        <taxon>Ecdysozoa</taxon>
        <taxon>Arthropoda</taxon>
        <taxon>Hexapoda</taxon>
        <taxon>Insecta</taxon>
        <taxon>Pterygota</taxon>
        <taxon>Neoptera</taxon>
        <taxon>Paraneoptera</taxon>
        <taxon>Hemiptera</taxon>
        <taxon>Sternorrhyncha</taxon>
        <taxon>Psylloidea</taxon>
        <taxon>Psyllidae</taxon>
        <taxon>Psyllinae</taxon>
        <taxon>Cacopsylla</taxon>
    </lineage>
</organism>
<evidence type="ECO:0008006" key="2">
    <source>
        <dbReference type="Google" id="ProtNLM"/>
    </source>
</evidence>
<reference evidence="1" key="1">
    <citation type="submission" date="2021-05" db="EMBL/GenBank/DDBJ databases">
        <authorList>
            <person name="Alioto T."/>
            <person name="Alioto T."/>
            <person name="Gomez Garrido J."/>
        </authorList>
    </citation>
    <scope>NUCLEOTIDE SEQUENCE</scope>
</reference>
<proteinExistence type="predicted"/>
<protein>
    <recommendedName>
        <fullName evidence="2">DUF4806 domain-containing protein</fullName>
    </recommendedName>
</protein>
<name>A0A8D8XCA2_9HEMI</name>
<evidence type="ECO:0000313" key="1">
    <source>
        <dbReference type="EMBL" id="CAG6691888.1"/>
    </source>
</evidence>
<accession>A0A8D8XCA2</accession>
<sequence length="221" mass="25171">MSLFSLSETNSCCLERIKTEPLDDTNDFPAESKNQPDMGVDPLAVVKHESSDPTSDDNNTSQLSEIFEVVKDIYAVVIKVEAEVDSMGTLERKPYESRDILSRLPCQSRSDLEEWETLLEDKAWFTSLESYLATLGGTTARSHVYNMLKTVFSSELGREVSLTGRSILEGKSKKKFEGTNMYRLIADISRKKFKHDNTVVRTCMSDWFNSSNTRVRRQKMN</sequence>
<dbReference type="EMBL" id="HBUF01305065">
    <property type="protein sequence ID" value="CAG6691888.1"/>
    <property type="molecule type" value="Transcribed_RNA"/>
</dbReference>